<reference evidence="2 3" key="1">
    <citation type="submission" date="2020-08" db="EMBL/GenBank/DDBJ databases">
        <title>Sequencing the genomes of 1000 actinobacteria strains.</title>
        <authorList>
            <person name="Klenk H.-P."/>
        </authorList>
    </citation>
    <scope>NUCLEOTIDE SEQUENCE [LARGE SCALE GENOMIC DNA]</scope>
    <source>
        <strain evidence="2 3">DSM 45507</strain>
    </source>
</reference>
<comment type="caution">
    <text evidence="2">The sequence shown here is derived from an EMBL/GenBank/DDBJ whole genome shotgun (WGS) entry which is preliminary data.</text>
</comment>
<accession>A0A7W9LD50</accession>
<dbReference type="Proteomes" id="UP000579153">
    <property type="component" value="Unassembled WGS sequence"/>
</dbReference>
<keyword evidence="3" id="KW-1185">Reference proteome</keyword>
<feature type="domain" description="Thiopeptide-type bacteriocin biosynthesis" evidence="1">
    <location>
        <begin position="38"/>
        <end position="276"/>
    </location>
</feature>
<protein>
    <submittedName>
        <fullName evidence="2">Thiopeptide-type bacteriocin biosynthesis protein</fullName>
    </submittedName>
</protein>
<dbReference type="AlphaFoldDB" id="A0A7W9LD50"/>
<dbReference type="RefSeq" id="WP_185072575.1">
    <property type="nucleotide sequence ID" value="NZ_JACHMB010000001.1"/>
</dbReference>
<organism evidence="2 3">
    <name type="scientific">Nonomuraea jabiensis</name>
    <dbReference type="NCBI Taxonomy" id="882448"/>
    <lineage>
        <taxon>Bacteria</taxon>
        <taxon>Bacillati</taxon>
        <taxon>Actinomycetota</taxon>
        <taxon>Actinomycetes</taxon>
        <taxon>Streptosporangiales</taxon>
        <taxon>Streptosporangiaceae</taxon>
        <taxon>Nonomuraea</taxon>
    </lineage>
</organism>
<dbReference type="EMBL" id="JACHMB010000001">
    <property type="protein sequence ID" value="MBB5779233.1"/>
    <property type="molecule type" value="Genomic_DNA"/>
</dbReference>
<proteinExistence type="predicted"/>
<name>A0A7W9LD50_9ACTN</name>
<dbReference type="Pfam" id="PF14028">
    <property type="entry name" value="Lant_dehydr_C"/>
    <property type="match status" value="1"/>
</dbReference>
<evidence type="ECO:0000313" key="2">
    <source>
        <dbReference type="EMBL" id="MBB5779233.1"/>
    </source>
</evidence>
<dbReference type="NCBIfam" id="TIGR03891">
    <property type="entry name" value="thiopep_ocin"/>
    <property type="match status" value="1"/>
</dbReference>
<sequence length="285" mass="32243">MKRSAESEVLPGVVLEDTAERWLQFGLTPIRERSGDLYAELAVTARQAVRDGLARDFFFMHKPPGLRIRFRPASPELDPLVRDRLTAWRRDGVLADWRPGVYEPETYLFGGPESMRSVHRVFTADSLAWLDYHRLRLAGHRPGPSWAMSLLLLRSLFGALEIVGWEDLGVWERVRRHRPLAAAAVADPRLARLAAALREVWPSPAALAAKLSPEAADLAEDYRQVVRQEGERWFRDYFESGSAAMGPRAVASYLVIFHWNRANLPSVRQALIAEALLAREEGDAR</sequence>
<evidence type="ECO:0000259" key="1">
    <source>
        <dbReference type="Pfam" id="PF14028"/>
    </source>
</evidence>
<gene>
    <name evidence="2" type="ORF">HD596_005989</name>
</gene>
<evidence type="ECO:0000313" key="3">
    <source>
        <dbReference type="Proteomes" id="UP000579153"/>
    </source>
</evidence>
<dbReference type="InterPro" id="IPR023809">
    <property type="entry name" value="Thiopep_bacteriocin_synth_dom"/>
</dbReference>